<name>A0A834MQH2_VESGE</name>
<dbReference type="AlphaFoldDB" id="A0A834MQH2"/>
<keyword evidence="3" id="KW-1185">Reference proteome</keyword>
<dbReference type="Proteomes" id="UP000617340">
    <property type="component" value="Unassembled WGS sequence"/>
</dbReference>
<evidence type="ECO:0000313" key="3">
    <source>
        <dbReference type="Proteomes" id="UP000617340"/>
    </source>
</evidence>
<feature type="compositionally biased region" description="Polar residues" evidence="1">
    <location>
        <begin position="105"/>
        <end position="114"/>
    </location>
</feature>
<proteinExistence type="predicted"/>
<reference evidence="2" key="1">
    <citation type="journal article" date="2020" name="G3 (Bethesda)">
        <title>High-Quality Assemblies for Three Invasive Social Wasps from the &lt;i&gt;Vespula&lt;/i&gt; Genus.</title>
        <authorList>
            <person name="Harrop T.W.R."/>
            <person name="Guhlin J."/>
            <person name="McLaughlin G.M."/>
            <person name="Permina E."/>
            <person name="Stockwell P."/>
            <person name="Gilligan J."/>
            <person name="Le Lec M.F."/>
            <person name="Gruber M.A.M."/>
            <person name="Quinn O."/>
            <person name="Lovegrove M."/>
            <person name="Duncan E.J."/>
            <person name="Remnant E.J."/>
            <person name="Van Eeckhoven J."/>
            <person name="Graham B."/>
            <person name="Knapp R.A."/>
            <person name="Langford K.W."/>
            <person name="Kronenberg Z."/>
            <person name="Press M.O."/>
            <person name="Eacker S.M."/>
            <person name="Wilson-Rankin E.E."/>
            <person name="Purcell J."/>
            <person name="Lester P.J."/>
            <person name="Dearden P.K."/>
        </authorList>
    </citation>
    <scope>NUCLEOTIDE SEQUENCE</scope>
    <source>
        <strain evidence="2">Linc-1</strain>
    </source>
</reference>
<evidence type="ECO:0000256" key="1">
    <source>
        <dbReference type="SAM" id="MobiDB-lite"/>
    </source>
</evidence>
<feature type="region of interest" description="Disordered" evidence="1">
    <location>
        <begin position="102"/>
        <end position="130"/>
    </location>
</feature>
<evidence type="ECO:0000313" key="2">
    <source>
        <dbReference type="EMBL" id="KAF7379173.1"/>
    </source>
</evidence>
<comment type="caution">
    <text evidence="2">The sequence shown here is derived from an EMBL/GenBank/DDBJ whole genome shotgun (WGS) entry which is preliminary data.</text>
</comment>
<organism evidence="2 3">
    <name type="scientific">Vespula germanica</name>
    <name type="common">German yellow jacket</name>
    <name type="synonym">Paravespula germanica</name>
    <dbReference type="NCBI Taxonomy" id="30212"/>
    <lineage>
        <taxon>Eukaryota</taxon>
        <taxon>Metazoa</taxon>
        <taxon>Ecdysozoa</taxon>
        <taxon>Arthropoda</taxon>
        <taxon>Hexapoda</taxon>
        <taxon>Insecta</taxon>
        <taxon>Pterygota</taxon>
        <taxon>Neoptera</taxon>
        <taxon>Endopterygota</taxon>
        <taxon>Hymenoptera</taxon>
        <taxon>Apocrita</taxon>
        <taxon>Aculeata</taxon>
        <taxon>Vespoidea</taxon>
        <taxon>Vespidae</taxon>
        <taxon>Vespinae</taxon>
        <taxon>Vespula</taxon>
    </lineage>
</organism>
<protein>
    <submittedName>
        <fullName evidence="2">Uncharacterized protein</fullName>
    </submittedName>
</protein>
<gene>
    <name evidence="2" type="ORF">HZH68_017018</name>
</gene>
<accession>A0A834MQH2</accession>
<dbReference type="EMBL" id="JACSDZ010000025">
    <property type="protein sequence ID" value="KAF7379173.1"/>
    <property type="molecule type" value="Genomic_DNA"/>
</dbReference>
<sequence>MAIQFLVRVQLNNKGQEISESNREAEGWPAGVREDGGLPWVEGFASQRTSPSESDIYLTFDRSIRFPFREQTSKGSRFIETDCGITSFCLARFSGRYQTRVGDGQFSNENSNESVFDEERKEDEKEKEDNPKVVSSRLSGVVLIYQNEKEYLIFVLSFLDTPIETSLLLQTFLNIGFRN</sequence>
<feature type="compositionally biased region" description="Basic and acidic residues" evidence="1">
    <location>
        <begin position="117"/>
        <end position="130"/>
    </location>
</feature>